<sequence>MYPRTEYEMTEDDLNELVKACKPTPCMLIGGYAPATPQENAIRVWKNLGEKMGFDHMTAWPVYGKESRFFTAIPSETEQQREERKEE</sequence>
<organism evidence="1">
    <name type="scientific">viral metagenome</name>
    <dbReference type="NCBI Taxonomy" id="1070528"/>
    <lineage>
        <taxon>unclassified sequences</taxon>
        <taxon>metagenomes</taxon>
        <taxon>organismal metagenomes</taxon>
    </lineage>
</organism>
<dbReference type="EMBL" id="MT144998">
    <property type="protein sequence ID" value="QJI02393.1"/>
    <property type="molecule type" value="Genomic_DNA"/>
</dbReference>
<accession>A0A6M3XX36</accession>
<evidence type="ECO:0000313" key="1">
    <source>
        <dbReference type="EMBL" id="QJI02393.1"/>
    </source>
</evidence>
<dbReference type="AlphaFoldDB" id="A0A6M3XX36"/>
<protein>
    <submittedName>
        <fullName evidence="1">Uncharacterized protein</fullName>
    </submittedName>
</protein>
<proteinExistence type="predicted"/>
<gene>
    <name evidence="1" type="ORF">TM448B03213_0002</name>
</gene>
<reference evidence="1" key="1">
    <citation type="submission" date="2020-03" db="EMBL/GenBank/DDBJ databases">
        <title>The deep terrestrial virosphere.</title>
        <authorList>
            <person name="Holmfeldt K."/>
            <person name="Nilsson E."/>
            <person name="Simone D."/>
            <person name="Lopez-Fernandez M."/>
            <person name="Wu X."/>
            <person name="de Brujin I."/>
            <person name="Lundin D."/>
            <person name="Andersson A."/>
            <person name="Bertilsson S."/>
            <person name="Dopson M."/>
        </authorList>
    </citation>
    <scope>NUCLEOTIDE SEQUENCE</scope>
    <source>
        <strain evidence="1">TM448B03213</strain>
    </source>
</reference>
<name>A0A6M3XX36_9ZZZZ</name>